<reference evidence="4 5" key="1">
    <citation type="journal article" date="2015" name="Fungal Genet. Biol.">
        <title>Evolution of novel wood decay mechanisms in Agaricales revealed by the genome sequences of Fistulina hepatica and Cylindrobasidium torrendii.</title>
        <authorList>
            <person name="Floudas D."/>
            <person name="Held B.W."/>
            <person name="Riley R."/>
            <person name="Nagy L.G."/>
            <person name="Koehler G."/>
            <person name="Ransdell A.S."/>
            <person name="Younus H."/>
            <person name="Chow J."/>
            <person name="Chiniquy J."/>
            <person name="Lipzen A."/>
            <person name="Tritt A."/>
            <person name="Sun H."/>
            <person name="Haridas S."/>
            <person name="LaButti K."/>
            <person name="Ohm R.A."/>
            <person name="Kues U."/>
            <person name="Blanchette R.A."/>
            <person name="Grigoriev I.V."/>
            <person name="Minto R.E."/>
            <person name="Hibbett D.S."/>
        </authorList>
    </citation>
    <scope>NUCLEOTIDE SEQUENCE [LARGE SCALE GENOMIC DNA]</scope>
    <source>
        <strain evidence="4 5">FP15055 ss-10</strain>
    </source>
</reference>
<dbReference type="STRING" id="1314674.A0A0D7BNA2"/>
<accession>A0A0D7BNA2</accession>
<organism evidence="4 5">
    <name type="scientific">Cylindrobasidium torrendii FP15055 ss-10</name>
    <dbReference type="NCBI Taxonomy" id="1314674"/>
    <lineage>
        <taxon>Eukaryota</taxon>
        <taxon>Fungi</taxon>
        <taxon>Dikarya</taxon>
        <taxon>Basidiomycota</taxon>
        <taxon>Agaricomycotina</taxon>
        <taxon>Agaricomycetes</taxon>
        <taxon>Agaricomycetidae</taxon>
        <taxon>Agaricales</taxon>
        <taxon>Marasmiineae</taxon>
        <taxon>Physalacriaceae</taxon>
        <taxon>Cylindrobasidium</taxon>
    </lineage>
</organism>
<evidence type="ECO:0000256" key="1">
    <source>
        <dbReference type="ARBA" id="ARBA00006484"/>
    </source>
</evidence>
<dbReference type="EMBL" id="KN880448">
    <property type="protein sequence ID" value="KIY71937.1"/>
    <property type="molecule type" value="Genomic_DNA"/>
</dbReference>
<evidence type="ECO:0000256" key="2">
    <source>
        <dbReference type="ARBA" id="ARBA00023002"/>
    </source>
</evidence>
<dbReference type="Gene3D" id="3.40.50.720">
    <property type="entry name" value="NAD(P)-binding Rossmann-like Domain"/>
    <property type="match status" value="1"/>
</dbReference>
<dbReference type="Pfam" id="PF00106">
    <property type="entry name" value="adh_short"/>
    <property type="match status" value="1"/>
</dbReference>
<proteinExistence type="inferred from homology"/>
<dbReference type="InterPro" id="IPR051911">
    <property type="entry name" value="SDR_oxidoreductase"/>
</dbReference>
<dbReference type="AlphaFoldDB" id="A0A0D7BNA2"/>
<dbReference type="PANTHER" id="PTHR43976:SF16">
    <property type="entry name" value="SHORT-CHAIN DEHYDROGENASE_REDUCTASE FAMILY PROTEIN"/>
    <property type="match status" value="1"/>
</dbReference>
<dbReference type="GO" id="GO:0016491">
    <property type="term" value="F:oxidoreductase activity"/>
    <property type="evidence" value="ECO:0007669"/>
    <property type="project" value="UniProtKB-KW"/>
</dbReference>
<dbReference type="PANTHER" id="PTHR43976">
    <property type="entry name" value="SHORT CHAIN DEHYDROGENASE"/>
    <property type="match status" value="1"/>
</dbReference>
<dbReference type="OrthoDB" id="1274115at2759"/>
<evidence type="ECO:0000313" key="5">
    <source>
        <dbReference type="Proteomes" id="UP000054007"/>
    </source>
</evidence>
<sequence>MTPPSSTRVWFITGTSSGLGKALVALLLSKGDSVAATSRNPACHADLATKYPTTLLSLALDVAKPEEVSKTMADVYAHFGRIDVVVNNASFVVYGEIESIPLEDARAQVDMFWGAAYVLRETARIFREQGTGGTVFSISSIGGLRAQPTIAFYNAAKFALEGLTQSFLAEMDPSWNIKGAIIEPGGFDSEWRLGKAVPIHPAYDTATNSCKAMRAMHEQVFTNLGTSESMAEALYKLSKEPELPLRVQLGSEALAIAQYQMKKTLEDSEKWAAFSRSTDKPEVDSIAYVEGIVKYLP</sequence>
<dbReference type="InterPro" id="IPR036291">
    <property type="entry name" value="NAD(P)-bd_dom_sf"/>
</dbReference>
<dbReference type="PRINTS" id="PR00081">
    <property type="entry name" value="GDHRDH"/>
</dbReference>
<dbReference type="Proteomes" id="UP000054007">
    <property type="component" value="Unassembled WGS sequence"/>
</dbReference>
<dbReference type="InterPro" id="IPR002347">
    <property type="entry name" value="SDR_fam"/>
</dbReference>
<name>A0A0D7BNA2_9AGAR</name>
<dbReference type="SUPFAM" id="SSF51735">
    <property type="entry name" value="NAD(P)-binding Rossmann-fold domains"/>
    <property type="match status" value="1"/>
</dbReference>
<dbReference type="PRINTS" id="PR00080">
    <property type="entry name" value="SDRFAMILY"/>
</dbReference>
<gene>
    <name evidence="4" type="ORF">CYLTODRAFT_434957</name>
</gene>
<keyword evidence="2" id="KW-0560">Oxidoreductase</keyword>
<keyword evidence="5" id="KW-1185">Reference proteome</keyword>
<evidence type="ECO:0000256" key="3">
    <source>
        <dbReference type="RuleBase" id="RU000363"/>
    </source>
</evidence>
<protein>
    <submittedName>
        <fullName evidence="4">NAD(P)-binding protein</fullName>
    </submittedName>
</protein>
<comment type="similarity">
    <text evidence="1 3">Belongs to the short-chain dehydrogenases/reductases (SDR) family.</text>
</comment>
<evidence type="ECO:0000313" key="4">
    <source>
        <dbReference type="EMBL" id="KIY71937.1"/>
    </source>
</evidence>